<dbReference type="Proteomes" id="UP000009183">
    <property type="component" value="Chromosome 3"/>
</dbReference>
<evidence type="ECO:0000313" key="1">
    <source>
        <dbReference type="EMBL" id="CBI22441.3"/>
    </source>
</evidence>
<dbReference type="EMBL" id="FN595242">
    <property type="protein sequence ID" value="CBI22441.3"/>
    <property type="molecule type" value="Genomic_DNA"/>
</dbReference>
<sequence>MHQVEAGNNSRILGGLTLRVIEVGRHCNNSVLHS</sequence>
<gene>
    <name evidence="1" type="ordered locus">VIT_03s0091g00990</name>
</gene>
<name>D7SXP1_VITVI</name>
<organism evidence="1 2">
    <name type="scientific">Vitis vinifera</name>
    <name type="common">Grape</name>
    <dbReference type="NCBI Taxonomy" id="29760"/>
    <lineage>
        <taxon>Eukaryota</taxon>
        <taxon>Viridiplantae</taxon>
        <taxon>Streptophyta</taxon>
        <taxon>Embryophyta</taxon>
        <taxon>Tracheophyta</taxon>
        <taxon>Spermatophyta</taxon>
        <taxon>Magnoliopsida</taxon>
        <taxon>eudicotyledons</taxon>
        <taxon>Gunneridae</taxon>
        <taxon>Pentapetalae</taxon>
        <taxon>rosids</taxon>
        <taxon>Vitales</taxon>
        <taxon>Vitaceae</taxon>
        <taxon>Viteae</taxon>
        <taxon>Vitis</taxon>
    </lineage>
</organism>
<dbReference type="Pfam" id="PF10712">
    <property type="entry name" value="NAD-GH"/>
    <property type="match status" value="1"/>
</dbReference>
<dbReference type="AlphaFoldDB" id="D7SXP1"/>
<reference evidence="2" key="1">
    <citation type="journal article" date="2007" name="Nature">
        <title>The grapevine genome sequence suggests ancestral hexaploidization in major angiosperm phyla.</title>
        <authorList>
            <consortium name="The French-Italian Public Consortium for Grapevine Genome Characterization."/>
            <person name="Jaillon O."/>
            <person name="Aury J.-M."/>
            <person name="Noel B."/>
            <person name="Policriti A."/>
            <person name="Clepet C."/>
            <person name="Casagrande A."/>
            <person name="Choisne N."/>
            <person name="Aubourg S."/>
            <person name="Vitulo N."/>
            <person name="Jubin C."/>
            <person name="Vezzi A."/>
            <person name="Legeai F."/>
            <person name="Hugueney P."/>
            <person name="Dasilva C."/>
            <person name="Horner D."/>
            <person name="Mica E."/>
            <person name="Jublot D."/>
            <person name="Poulain J."/>
            <person name="Bruyere C."/>
            <person name="Billault A."/>
            <person name="Segurens B."/>
            <person name="Gouyvenoux M."/>
            <person name="Ugarte E."/>
            <person name="Cattonaro F."/>
            <person name="Anthouard V."/>
            <person name="Vico V."/>
            <person name="Del Fabbro C."/>
            <person name="Alaux M."/>
            <person name="Di Gaspero G."/>
            <person name="Dumas V."/>
            <person name="Felice N."/>
            <person name="Paillard S."/>
            <person name="Juman I."/>
            <person name="Moroldo M."/>
            <person name="Scalabrin S."/>
            <person name="Canaguier A."/>
            <person name="Le Clainche I."/>
            <person name="Malacrida G."/>
            <person name="Durand E."/>
            <person name="Pesole G."/>
            <person name="Laucou V."/>
            <person name="Chatelet P."/>
            <person name="Merdinoglu D."/>
            <person name="Delledonne M."/>
            <person name="Pezzotti M."/>
            <person name="Lecharny A."/>
            <person name="Scarpelli C."/>
            <person name="Artiguenave F."/>
            <person name="Pe M.E."/>
            <person name="Valle G."/>
            <person name="Morgante M."/>
            <person name="Caboche M."/>
            <person name="Adam-Blondon A.-F."/>
            <person name="Weissenbach J."/>
            <person name="Quetier F."/>
            <person name="Wincker P."/>
        </authorList>
    </citation>
    <scope>NUCLEOTIDE SEQUENCE [LARGE SCALE GENOMIC DNA]</scope>
    <source>
        <strain evidence="2">cv. Pinot noir / PN40024</strain>
    </source>
</reference>
<accession>D7SXP1</accession>
<dbReference type="InParanoid" id="D7SXP1"/>
<protein>
    <submittedName>
        <fullName evidence="1">Uncharacterized protein</fullName>
    </submittedName>
</protein>
<dbReference type="InterPro" id="IPR019651">
    <property type="entry name" value="Glutamate_DH_NAD-spec"/>
</dbReference>
<keyword evidence="2" id="KW-1185">Reference proteome</keyword>
<proteinExistence type="predicted"/>
<evidence type="ECO:0000313" key="2">
    <source>
        <dbReference type="Proteomes" id="UP000009183"/>
    </source>
</evidence>
<dbReference type="HOGENOM" id="CLU_3378055_0_0_1"/>
<dbReference type="PaxDb" id="29760-VIT_03s0091g00990.t01"/>